<dbReference type="RefSeq" id="WP_074260552.1">
    <property type="nucleotide sequence ID" value="NZ_FSRJ01000003.1"/>
</dbReference>
<feature type="transmembrane region" description="Helical" evidence="1">
    <location>
        <begin position="20"/>
        <end position="38"/>
    </location>
</feature>
<dbReference type="Proteomes" id="UP000184699">
    <property type="component" value="Unassembled WGS sequence"/>
</dbReference>
<reference evidence="3" key="1">
    <citation type="submission" date="2016-11" db="EMBL/GenBank/DDBJ databases">
        <authorList>
            <person name="Varghese N."/>
            <person name="Submissions S."/>
        </authorList>
    </citation>
    <scope>NUCLEOTIDE SEQUENCE [LARGE SCALE GENOMIC DNA]</scope>
    <source>
        <strain evidence="3">DSM 8595</strain>
    </source>
</reference>
<keyword evidence="1" id="KW-0812">Transmembrane</keyword>
<dbReference type="AlphaFoldDB" id="A0A1N6G903"/>
<gene>
    <name evidence="2" type="ORF">SAMN05443544_2385</name>
</gene>
<dbReference type="STRING" id="232089.SAMN05443544_2385"/>
<evidence type="ECO:0000313" key="3">
    <source>
        <dbReference type="Proteomes" id="UP000184699"/>
    </source>
</evidence>
<sequence length="136" mass="14370">MTVTAEVADVIITIAPWNPWPVAIPVVALLAGVVLSIIGTRRRSKPLRELGFVIFLVSALTAGAMAWVLSGIWDTQAREQALEELGYVSPTFEAGMSVTGGGLPPIAFTAERDDGLRVSGVLIDQGGGRWLVKVGD</sequence>
<evidence type="ECO:0000256" key="1">
    <source>
        <dbReference type="SAM" id="Phobius"/>
    </source>
</evidence>
<keyword evidence="1" id="KW-0472">Membrane</keyword>
<proteinExistence type="predicted"/>
<dbReference type="EMBL" id="FSRJ01000003">
    <property type="protein sequence ID" value="SIO03892.1"/>
    <property type="molecule type" value="Genomic_DNA"/>
</dbReference>
<evidence type="ECO:0000313" key="2">
    <source>
        <dbReference type="EMBL" id="SIO03892.1"/>
    </source>
</evidence>
<keyword evidence="1" id="KW-1133">Transmembrane helix</keyword>
<keyword evidence="3" id="KW-1185">Reference proteome</keyword>
<dbReference type="OrthoDB" id="5005925at2"/>
<feature type="transmembrane region" description="Helical" evidence="1">
    <location>
        <begin position="50"/>
        <end position="73"/>
    </location>
</feature>
<protein>
    <submittedName>
        <fullName evidence="2">Uncharacterized protein</fullName>
    </submittedName>
</protein>
<accession>A0A1N6G903</accession>
<name>A0A1N6G903_9MICO</name>
<organism evidence="2 3">
    <name type="scientific">Agromyces cerinus subsp. cerinus</name>
    <dbReference type="NCBI Taxonomy" id="232089"/>
    <lineage>
        <taxon>Bacteria</taxon>
        <taxon>Bacillati</taxon>
        <taxon>Actinomycetota</taxon>
        <taxon>Actinomycetes</taxon>
        <taxon>Micrococcales</taxon>
        <taxon>Microbacteriaceae</taxon>
        <taxon>Agromyces</taxon>
    </lineage>
</organism>